<reference evidence="1" key="1">
    <citation type="journal article" date="2020" name="mSystems">
        <title>Genome- and Community-Level Interaction Insights into Carbon Utilization and Element Cycling Functions of Hydrothermarchaeota in Hydrothermal Sediment.</title>
        <authorList>
            <person name="Zhou Z."/>
            <person name="Liu Y."/>
            <person name="Xu W."/>
            <person name="Pan J."/>
            <person name="Luo Z.H."/>
            <person name="Li M."/>
        </authorList>
    </citation>
    <scope>NUCLEOTIDE SEQUENCE [LARGE SCALE GENOMIC DNA]</scope>
    <source>
        <strain evidence="1">SpSt-695</strain>
    </source>
</reference>
<proteinExistence type="predicted"/>
<sequence>MGIIFSLFVGIISLGFSGDPIAGGVSFKIGFEKGLRAHLIMYLDNGEVFVDSLKEIYHPEPGYTETVYRENFWRPYFKINTEIRTEYTFTKKDWFKPYIGMGFGIKNEKNWDTRCEREDTIWTCTPEKVKKNFLGLGIIGGIEFFPLEIISKFLKREISFASTISFDIEIVGYHFLIHKSKGMILDWWEWEYKRKFTGLELSGGIHFNF</sequence>
<evidence type="ECO:0000313" key="1">
    <source>
        <dbReference type="EMBL" id="HGK53855.1"/>
    </source>
</evidence>
<protein>
    <submittedName>
        <fullName evidence="1">Uncharacterized protein</fullName>
    </submittedName>
</protein>
<comment type="caution">
    <text evidence="1">The sequence shown here is derived from an EMBL/GenBank/DDBJ whole genome shotgun (WGS) entry which is preliminary data.</text>
</comment>
<name>A0A7V3ZT73_UNCW3</name>
<organism evidence="1">
    <name type="scientific">candidate division WOR-3 bacterium</name>
    <dbReference type="NCBI Taxonomy" id="2052148"/>
    <lineage>
        <taxon>Bacteria</taxon>
        <taxon>Bacteria division WOR-3</taxon>
    </lineage>
</organism>
<gene>
    <name evidence="1" type="ORF">ENU72_02380</name>
</gene>
<accession>A0A7V3ZT73</accession>
<dbReference type="EMBL" id="DTDP01000102">
    <property type="protein sequence ID" value="HGK53855.1"/>
    <property type="molecule type" value="Genomic_DNA"/>
</dbReference>
<dbReference type="AlphaFoldDB" id="A0A7V3ZT73"/>